<dbReference type="Proteomes" id="UP000593892">
    <property type="component" value="Chromosome"/>
</dbReference>
<organism evidence="2 3">
    <name type="scientific">Paludibaculum fermentans</name>
    <dbReference type="NCBI Taxonomy" id="1473598"/>
    <lineage>
        <taxon>Bacteria</taxon>
        <taxon>Pseudomonadati</taxon>
        <taxon>Acidobacteriota</taxon>
        <taxon>Terriglobia</taxon>
        <taxon>Bryobacterales</taxon>
        <taxon>Bryobacteraceae</taxon>
        <taxon>Paludibaculum</taxon>
    </lineage>
</organism>
<dbReference type="PANTHER" id="PTHR37305:SF1">
    <property type="entry name" value="MEMBRANE PROTEIN"/>
    <property type="match status" value="1"/>
</dbReference>
<gene>
    <name evidence="2" type="ORF">IRI77_10705</name>
</gene>
<dbReference type="KEGG" id="pfer:IRI77_10705"/>
<dbReference type="AlphaFoldDB" id="A0A7S7SLL9"/>
<evidence type="ECO:0000313" key="2">
    <source>
        <dbReference type="EMBL" id="QOY90397.1"/>
    </source>
</evidence>
<feature type="transmembrane region" description="Helical" evidence="1">
    <location>
        <begin position="226"/>
        <end position="245"/>
    </location>
</feature>
<sequence length="251" mass="28467">MTIFLRTFAAELLKLRRTLAFWLVFLAPGLILALEFLMFHERVDFFAKKQQPLWDLLHRNSFSLWGVLMLPLYVTLQTALLAGLEHSEDRWRSLLAMPVPRWAIYWSKLIIPCLMVVVSSLFLTAGALLNGVVLRALEPRLLFPDPIPYALFFHDAGLTILASLLVVTIHHFISLRLRSFAAATGVGVSATIISFILINSDKYGRLWPWCLPARLLVTRPGTTHDVLVYSIVGAIVVSLAGTWEFSRREIR</sequence>
<feature type="transmembrane region" description="Helical" evidence="1">
    <location>
        <begin position="20"/>
        <end position="39"/>
    </location>
</feature>
<keyword evidence="1" id="KW-0812">Transmembrane</keyword>
<keyword evidence="1" id="KW-1133">Transmembrane helix</keyword>
<dbReference type="PANTHER" id="PTHR37305">
    <property type="entry name" value="INTEGRAL MEMBRANE PROTEIN-RELATED"/>
    <property type="match status" value="1"/>
</dbReference>
<dbReference type="EMBL" id="CP063849">
    <property type="protein sequence ID" value="QOY90397.1"/>
    <property type="molecule type" value="Genomic_DNA"/>
</dbReference>
<feature type="transmembrane region" description="Helical" evidence="1">
    <location>
        <begin position="149"/>
        <end position="173"/>
    </location>
</feature>
<feature type="transmembrane region" description="Helical" evidence="1">
    <location>
        <begin position="105"/>
        <end position="129"/>
    </location>
</feature>
<name>A0A7S7SLL9_PALFE</name>
<accession>A0A7S7SLL9</accession>
<protein>
    <submittedName>
        <fullName evidence="2">ABC transporter permease</fullName>
    </submittedName>
</protein>
<keyword evidence="3" id="KW-1185">Reference proteome</keyword>
<evidence type="ECO:0000256" key="1">
    <source>
        <dbReference type="SAM" id="Phobius"/>
    </source>
</evidence>
<feature type="transmembrane region" description="Helical" evidence="1">
    <location>
        <begin position="180"/>
        <end position="198"/>
    </location>
</feature>
<evidence type="ECO:0000313" key="3">
    <source>
        <dbReference type="Proteomes" id="UP000593892"/>
    </source>
</evidence>
<proteinExistence type="predicted"/>
<reference evidence="2 3" key="1">
    <citation type="submission" date="2020-10" db="EMBL/GenBank/DDBJ databases">
        <title>Complete genome sequence of Paludibaculum fermentans P105T, a facultatively anaerobic acidobacterium capable of dissimilatory Fe(III) reduction.</title>
        <authorList>
            <person name="Dedysh S.N."/>
            <person name="Beletsky A.V."/>
            <person name="Kulichevskaya I.S."/>
            <person name="Mardanov A.V."/>
            <person name="Ravin N.V."/>
        </authorList>
    </citation>
    <scope>NUCLEOTIDE SEQUENCE [LARGE SCALE GENOMIC DNA]</scope>
    <source>
        <strain evidence="2 3">P105</strain>
    </source>
</reference>
<dbReference type="CDD" id="cd21809">
    <property type="entry name" value="ABC-2_lan_permease-like"/>
    <property type="match status" value="1"/>
</dbReference>
<keyword evidence="1" id="KW-0472">Membrane</keyword>
<dbReference type="Pfam" id="PF12730">
    <property type="entry name" value="ABC2_membrane_4"/>
    <property type="match status" value="1"/>
</dbReference>
<feature type="transmembrane region" description="Helical" evidence="1">
    <location>
        <begin position="62"/>
        <end position="84"/>
    </location>
</feature>
<dbReference type="RefSeq" id="WP_194452061.1">
    <property type="nucleotide sequence ID" value="NZ_CP063849.1"/>
</dbReference>